<dbReference type="CDD" id="cd07570">
    <property type="entry name" value="GAT_Gln-NAD-synth"/>
    <property type="match status" value="1"/>
</dbReference>
<dbReference type="OrthoDB" id="2020662at2759"/>
<dbReference type="HAMAP" id="MF_02090">
    <property type="entry name" value="NadE_glutamine_dep"/>
    <property type="match status" value="1"/>
</dbReference>
<keyword evidence="4 8" id="KW-0547">Nucleotide-binding</keyword>
<dbReference type="SUPFAM" id="SSF56317">
    <property type="entry name" value="Carbon-nitrogen hydrolase"/>
    <property type="match status" value="1"/>
</dbReference>
<evidence type="ECO:0000256" key="1">
    <source>
        <dbReference type="ARBA" id="ARBA00005188"/>
    </source>
</evidence>
<dbReference type="GO" id="GO:0004359">
    <property type="term" value="F:glutaminase activity"/>
    <property type="evidence" value="ECO:0007669"/>
    <property type="project" value="InterPro"/>
</dbReference>
<dbReference type="InterPro" id="IPR022310">
    <property type="entry name" value="NAD/GMP_synthase"/>
</dbReference>
<dbReference type="PIRSF" id="PIRSF006630">
    <property type="entry name" value="NADS_GAT"/>
    <property type="match status" value="1"/>
</dbReference>
<keyword evidence="5 8" id="KW-0067">ATP-binding</keyword>
<dbReference type="SUPFAM" id="SSF52402">
    <property type="entry name" value="Adenine nucleotide alpha hydrolases-like"/>
    <property type="match status" value="1"/>
</dbReference>
<dbReference type="InterPro" id="IPR014445">
    <property type="entry name" value="Gln-dep_NAD_synthase"/>
</dbReference>
<sequence>MPHPVTVATCSLNQWALDFDGNRERILASIAEARRRGATLRVGPELEIPGYGCFDHFLEGDTTLHSWQVLTQILAGEATRDIIVDVGMPVMHRSVLYNCRLLLHNSRVLLIRPKMWLANDGNYREMRYFTPWTRRGETDEFALPAMVQRVAGQETTRFGDAVLQTRDTTVGVELCEELFTPASPHIAQGLDGVEIFINSSASHHELRKLHRRVDLIKEATLKLGGVYLYANQQGCDGDRLYYDGCPLIACNGAVVAQGTQFSLDDVQVVTATLDLDDVRAARSARSRGMQSVSGAAVNEGRGYERVRVDFELGASAAPDVLANGDDVPFLEPRPTTEPVDVFYHSPEEEIALGPACWLWDYLRRSRTQGYFIPLSGGIDSCATSVIVFSMCRLVHQAATAPDSPTRTQVLDDVRRIAGEPEGSTWVPRDAQEISNRLFVTCYMGTQNSSAETRDRARDLAAAIGSYHIDLNMDIVIDAIITLFTAVTSRTPRFKVHGGSAGENLALQNIQARLRMLLAYMFAQLVPWVRGRPGGLLVLGSANVDESLRGYLTKYDCSSADLNPIGAISKTDLKRFIAYAGGAFELPILESFLNATPTAELEPITHDYVQADEADMGMTYDELSIFGRLRKVGKAGPYSMFCKLAQEWGTQRSPAAIAEKVKLFFFEYARNRHKMTTLTPSYHAESYSPDDNRFDLRPFLYPSRFPFQFRQIDQLAAKMPDRSVAADK</sequence>
<dbReference type="Pfam" id="PF00795">
    <property type="entry name" value="CN_hydrolase"/>
    <property type="match status" value="1"/>
</dbReference>
<dbReference type="Gene3D" id="3.40.50.620">
    <property type="entry name" value="HUPs"/>
    <property type="match status" value="1"/>
</dbReference>
<dbReference type="CDD" id="cd00553">
    <property type="entry name" value="NAD_synthase"/>
    <property type="match status" value="1"/>
</dbReference>
<reference evidence="10 11" key="1">
    <citation type="journal article" date="2018" name="Mol. Biol. Evol.">
        <title>Broad Genomic Sampling Reveals a Smut Pathogenic Ancestry of the Fungal Clade Ustilaginomycotina.</title>
        <authorList>
            <person name="Kijpornyongpan T."/>
            <person name="Mondo S.J."/>
            <person name="Barry K."/>
            <person name="Sandor L."/>
            <person name="Lee J."/>
            <person name="Lipzen A."/>
            <person name="Pangilinan J."/>
            <person name="LaButti K."/>
            <person name="Hainaut M."/>
            <person name="Henrissat B."/>
            <person name="Grigoriev I.V."/>
            <person name="Spatafora J.W."/>
            <person name="Aime M.C."/>
        </authorList>
    </citation>
    <scope>NUCLEOTIDE SEQUENCE [LARGE SCALE GENOMIC DNA]</scope>
    <source>
        <strain evidence="10 11">MCA 4186</strain>
    </source>
</reference>
<evidence type="ECO:0000313" key="10">
    <source>
        <dbReference type="EMBL" id="PWN97250.1"/>
    </source>
</evidence>
<dbReference type="PANTHER" id="PTHR23090">
    <property type="entry name" value="NH 3 /GLUTAMINE-DEPENDENT NAD + SYNTHETASE"/>
    <property type="match status" value="1"/>
</dbReference>
<comment type="catalytic activity">
    <reaction evidence="7 8">
        <text>deamido-NAD(+) + L-glutamine + ATP + H2O = L-glutamate + AMP + diphosphate + NAD(+) + H(+)</text>
        <dbReference type="Rhea" id="RHEA:24384"/>
        <dbReference type="ChEBI" id="CHEBI:15377"/>
        <dbReference type="ChEBI" id="CHEBI:15378"/>
        <dbReference type="ChEBI" id="CHEBI:29985"/>
        <dbReference type="ChEBI" id="CHEBI:30616"/>
        <dbReference type="ChEBI" id="CHEBI:33019"/>
        <dbReference type="ChEBI" id="CHEBI:57540"/>
        <dbReference type="ChEBI" id="CHEBI:58359"/>
        <dbReference type="ChEBI" id="CHEBI:58437"/>
        <dbReference type="ChEBI" id="CHEBI:456215"/>
        <dbReference type="EC" id="6.3.5.1"/>
    </reaction>
</comment>
<dbReference type="GO" id="GO:0005737">
    <property type="term" value="C:cytoplasm"/>
    <property type="evidence" value="ECO:0007669"/>
    <property type="project" value="InterPro"/>
</dbReference>
<dbReference type="FunFam" id="3.40.50.620:FF:000036">
    <property type="entry name" value="Glutamine-dependent NAD(+) synthetase"/>
    <property type="match status" value="1"/>
</dbReference>
<dbReference type="FunFam" id="3.60.110.10:FF:000003">
    <property type="entry name" value="Glutamine-dependent NAD(+) synthetase"/>
    <property type="match status" value="1"/>
</dbReference>
<dbReference type="Pfam" id="PF02540">
    <property type="entry name" value="NAD_synthase"/>
    <property type="match status" value="1"/>
</dbReference>
<keyword evidence="3 8" id="KW-0436">Ligase</keyword>
<dbReference type="AlphaFoldDB" id="A0A316Z633"/>
<comment type="similarity">
    <text evidence="2 8">In the C-terminal section; belongs to the NAD synthetase family.</text>
</comment>
<dbReference type="NCBIfam" id="TIGR00552">
    <property type="entry name" value="nadE"/>
    <property type="match status" value="1"/>
</dbReference>
<protein>
    <recommendedName>
        <fullName evidence="8">Glutamine-dependent NAD(+) synthetase</fullName>
        <ecNumber evidence="8">6.3.5.1</ecNumber>
    </recommendedName>
    <alternativeName>
        <fullName evidence="8">NAD(+) synthase [glutamine-hydrolyzing]</fullName>
    </alternativeName>
</protein>
<feature type="domain" description="CN hydrolase" evidence="9">
    <location>
        <begin position="5"/>
        <end position="275"/>
    </location>
</feature>
<evidence type="ECO:0000313" key="11">
    <source>
        <dbReference type="Proteomes" id="UP000245946"/>
    </source>
</evidence>
<accession>A0A316Z633</accession>
<keyword evidence="6 8" id="KW-0520">NAD</keyword>
<dbReference type="InterPro" id="IPR003694">
    <property type="entry name" value="NAD_synthase"/>
</dbReference>
<evidence type="ECO:0000256" key="3">
    <source>
        <dbReference type="ARBA" id="ARBA00022598"/>
    </source>
</evidence>
<dbReference type="PANTHER" id="PTHR23090:SF9">
    <property type="entry name" value="GLUTAMINE-DEPENDENT NAD(+) SYNTHETASE"/>
    <property type="match status" value="1"/>
</dbReference>
<dbReference type="EMBL" id="KZ819295">
    <property type="protein sequence ID" value="PWN97250.1"/>
    <property type="molecule type" value="Genomic_DNA"/>
</dbReference>
<evidence type="ECO:0000256" key="8">
    <source>
        <dbReference type="PIRNR" id="PIRNR006630"/>
    </source>
</evidence>
<evidence type="ECO:0000256" key="4">
    <source>
        <dbReference type="ARBA" id="ARBA00022741"/>
    </source>
</evidence>
<evidence type="ECO:0000256" key="2">
    <source>
        <dbReference type="ARBA" id="ARBA00007145"/>
    </source>
</evidence>
<gene>
    <name evidence="10" type="ORF">FA09DRAFT_361087</name>
</gene>
<dbReference type="GeneID" id="37272851"/>
<evidence type="ECO:0000259" key="9">
    <source>
        <dbReference type="PROSITE" id="PS50263"/>
    </source>
</evidence>
<dbReference type="EC" id="6.3.5.1" evidence="8"/>
<organism evidence="10 11">
    <name type="scientific">Tilletiopsis washingtonensis</name>
    <dbReference type="NCBI Taxonomy" id="58919"/>
    <lineage>
        <taxon>Eukaryota</taxon>
        <taxon>Fungi</taxon>
        <taxon>Dikarya</taxon>
        <taxon>Basidiomycota</taxon>
        <taxon>Ustilaginomycotina</taxon>
        <taxon>Exobasidiomycetes</taxon>
        <taxon>Entylomatales</taxon>
        <taxon>Entylomatales incertae sedis</taxon>
        <taxon>Tilletiopsis</taxon>
    </lineage>
</organism>
<dbReference type="Gene3D" id="3.60.110.10">
    <property type="entry name" value="Carbon-nitrogen hydrolase"/>
    <property type="match status" value="1"/>
</dbReference>
<dbReference type="InterPro" id="IPR014729">
    <property type="entry name" value="Rossmann-like_a/b/a_fold"/>
</dbReference>
<dbReference type="RefSeq" id="XP_025597529.1">
    <property type="nucleotide sequence ID" value="XM_025745307.1"/>
</dbReference>
<evidence type="ECO:0000256" key="5">
    <source>
        <dbReference type="ARBA" id="ARBA00022840"/>
    </source>
</evidence>
<dbReference type="UniPathway" id="UPA00253">
    <property type="reaction ID" value="UER00334"/>
</dbReference>
<keyword evidence="11" id="KW-1185">Reference proteome</keyword>
<dbReference type="InterPro" id="IPR036526">
    <property type="entry name" value="C-N_Hydrolase_sf"/>
</dbReference>
<evidence type="ECO:0000256" key="7">
    <source>
        <dbReference type="ARBA" id="ARBA00052340"/>
    </source>
</evidence>
<comment type="pathway">
    <text evidence="1 8">Cofactor biosynthesis; NAD(+) biosynthesis; NAD(+) from deamido-NAD(+) (L-Gln route): step 1/1.</text>
</comment>
<dbReference type="InterPro" id="IPR003010">
    <property type="entry name" value="C-N_Hydrolase"/>
</dbReference>
<dbReference type="PROSITE" id="PS50263">
    <property type="entry name" value="CN_HYDROLASE"/>
    <property type="match status" value="1"/>
</dbReference>
<dbReference type="Proteomes" id="UP000245946">
    <property type="component" value="Unassembled WGS sequence"/>
</dbReference>
<dbReference type="GO" id="GO:0003952">
    <property type="term" value="F:NAD+ synthase (glutamine-hydrolyzing) activity"/>
    <property type="evidence" value="ECO:0007669"/>
    <property type="project" value="UniProtKB-UniRule"/>
</dbReference>
<evidence type="ECO:0000256" key="6">
    <source>
        <dbReference type="ARBA" id="ARBA00023027"/>
    </source>
</evidence>
<dbReference type="GO" id="GO:0009435">
    <property type="term" value="P:NAD+ biosynthetic process"/>
    <property type="evidence" value="ECO:0007669"/>
    <property type="project" value="UniProtKB-UniRule"/>
</dbReference>
<proteinExistence type="inferred from homology"/>
<name>A0A316Z633_9BASI</name>
<dbReference type="STRING" id="58919.A0A316Z633"/>
<dbReference type="GO" id="GO:0005524">
    <property type="term" value="F:ATP binding"/>
    <property type="evidence" value="ECO:0007669"/>
    <property type="project" value="UniProtKB-UniRule"/>
</dbReference>